<feature type="transmembrane region" description="Helical" evidence="7">
    <location>
        <begin position="20"/>
        <end position="53"/>
    </location>
</feature>
<feature type="transmembrane region" description="Helical" evidence="7">
    <location>
        <begin position="145"/>
        <end position="167"/>
    </location>
</feature>
<evidence type="ECO:0000313" key="9">
    <source>
        <dbReference type="EMBL" id="RGO49488.1"/>
    </source>
</evidence>
<feature type="transmembrane region" description="Helical" evidence="7">
    <location>
        <begin position="74"/>
        <end position="95"/>
    </location>
</feature>
<evidence type="ECO:0000256" key="4">
    <source>
        <dbReference type="ARBA" id="ARBA00022692"/>
    </source>
</evidence>
<feature type="domain" description="ABC transmembrane type-1" evidence="8">
    <location>
        <begin position="25"/>
        <end position="217"/>
    </location>
</feature>
<keyword evidence="4 7" id="KW-0812">Transmembrane</keyword>
<dbReference type="EMBL" id="QSVQ01000012">
    <property type="protein sequence ID" value="RGO49488.1"/>
    <property type="molecule type" value="Genomic_DNA"/>
</dbReference>
<keyword evidence="6 7" id="KW-0472">Membrane</keyword>
<dbReference type="PANTHER" id="PTHR30450">
    <property type="entry name" value="ABC TRANSPORTER PERMEASE"/>
    <property type="match status" value="1"/>
</dbReference>
<dbReference type="PROSITE" id="PS50928">
    <property type="entry name" value="ABC_TM1"/>
    <property type="match status" value="1"/>
</dbReference>
<evidence type="ECO:0000256" key="7">
    <source>
        <dbReference type="RuleBase" id="RU363032"/>
    </source>
</evidence>
<keyword evidence="10" id="KW-1185">Reference proteome</keyword>
<keyword evidence="3" id="KW-1003">Cell membrane</keyword>
<accession>A0A3E5GR82</accession>
<evidence type="ECO:0000256" key="6">
    <source>
        <dbReference type="ARBA" id="ARBA00023136"/>
    </source>
</evidence>
<comment type="caution">
    <text evidence="9">The sequence shown here is derived from an EMBL/GenBank/DDBJ whole genome shotgun (WGS) entry which is preliminary data.</text>
</comment>
<dbReference type="GO" id="GO:0048473">
    <property type="term" value="P:D-methionine transmembrane transport"/>
    <property type="evidence" value="ECO:0007669"/>
    <property type="project" value="TreeGrafter"/>
</dbReference>
<dbReference type="InterPro" id="IPR051322">
    <property type="entry name" value="AA_ABC_Transporter_Permease"/>
</dbReference>
<comment type="subcellular location">
    <subcellularLocation>
        <location evidence="1 7">Cell membrane</location>
        <topology evidence="1 7">Multi-pass membrane protein</topology>
    </subcellularLocation>
</comment>
<sequence length="227" mass="24777">MIGITRELENTNLMRYMSSVIIPSIGDTLIMVLVSAIFSIFFGIFLGIILVMTDKNGLSPHPIIHGVLAKVTDIIRSFPMMILIVAIAPITRFFIGTKIGVQAAIFAIVIGSTPFATRMTENSLNTVDSQLIKMARSIGASKLQIIFKVMLVEALPTLVSNFTIMMINMLNTSAMAGAVGAGGLGAVALTYGYQRFDYLIMYFIVIILIFLVMLIQGIGNKLYKLTK</sequence>
<evidence type="ECO:0000256" key="2">
    <source>
        <dbReference type="ARBA" id="ARBA00022448"/>
    </source>
</evidence>
<name>A0A3E5GR82_9FIRM</name>
<reference evidence="9 10" key="1">
    <citation type="submission" date="2018-08" db="EMBL/GenBank/DDBJ databases">
        <title>A genome reference for cultivated species of the human gut microbiota.</title>
        <authorList>
            <person name="Zou Y."/>
            <person name="Xue W."/>
            <person name="Luo G."/>
        </authorList>
    </citation>
    <scope>NUCLEOTIDE SEQUENCE [LARGE SCALE GENOMIC DNA]</scope>
    <source>
        <strain evidence="9 10">OM02-12</strain>
    </source>
</reference>
<dbReference type="SUPFAM" id="SSF161098">
    <property type="entry name" value="MetI-like"/>
    <property type="match status" value="1"/>
</dbReference>
<dbReference type="InterPro" id="IPR000515">
    <property type="entry name" value="MetI-like"/>
</dbReference>
<proteinExistence type="inferred from homology"/>
<comment type="similarity">
    <text evidence="7">Belongs to the binding-protein-dependent transport system permease family.</text>
</comment>
<dbReference type="RefSeq" id="WP_117613713.1">
    <property type="nucleotide sequence ID" value="NZ_QSVQ01000012.1"/>
</dbReference>
<evidence type="ECO:0000259" key="8">
    <source>
        <dbReference type="PROSITE" id="PS50928"/>
    </source>
</evidence>
<dbReference type="Proteomes" id="UP000261055">
    <property type="component" value="Unassembled WGS sequence"/>
</dbReference>
<gene>
    <name evidence="9" type="ORF">DXB12_10315</name>
</gene>
<evidence type="ECO:0000313" key="10">
    <source>
        <dbReference type="Proteomes" id="UP000261055"/>
    </source>
</evidence>
<dbReference type="AlphaFoldDB" id="A0A3E5GR82"/>
<feature type="transmembrane region" description="Helical" evidence="7">
    <location>
        <begin position="199"/>
        <end position="219"/>
    </location>
</feature>
<organism evidence="9 10">
    <name type="scientific">Dorea formicigenerans</name>
    <dbReference type="NCBI Taxonomy" id="39486"/>
    <lineage>
        <taxon>Bacteria</taxon>
        <taxon>Bacillati</taxon>
        <taxon>Bacillota</taxon>
        <taxon>Clostridia</taxon>
        <taxon>Lachnospirales</taxon>
        <taxon>Lachnospiraceae</taxon>
        <taxon>Dorea</taxon>
    </lineage>
</organism>
<dbReference type="Gene3D" id="1.10.3720.10">
    <property type="entry name" value="MetI-like"/>
    <property type="match status" value="1"/>
</dbReference>
<feature type="transmembrane region" description="Helical" evidence="7">
    <location>
        <begin position="173"/>
        <end position="192"/>
    </location>
</feature>
<dbReference type="PANTHER" id="PTHR30450:SF1">
    <property type="entry name" value="D-METHIONINE TRANSPORT SYSTEM PERMEASE PROTEIN METI-RELATED"/>
    <property type="match status" value="1"/>
</dbReference>
<evidence type="ECO:0000256" key="5">
    <source>
        <dbReference type="ARBA" id="ARBA00022989"/>
    </source>
</evidence>
<dbReference type="CDD" id="cd06261">
    <property type="entry name" value="TM_PBP2"/>
    <property type="match status" value="1"/>
</dbReference>
<dbReference type="InterPro" id="IPR035906">
    <property type="entry name" value="MetI-like_sf"/>
</dbReference>
<protein>
    <submittedName>
        <fullName evidence="9">ABC transporter permease</fullName>
    </submittedName>
</protein>
<keyword evidence="2 7" id="KW-0813">Transport</keyword>
<dbReference type="Pfam" id="PF00528">
    <property type="entry name" value="BPD_transp_1"/>
    <property type="match status" value="1"/>
</dbReference>
<evidence type="ECO:0000256" key="1">
    <source>
        <dbReference type="ARBA" id="ARBA00004651"/>
    </source>
</evidence>
<dbReference type="GO" id="GO:0005886">
    <property type="term" value="C:plasma membrane"/>
    <property type="evidence" value="ECO:0007669"/>
    <property type="project" value="UniProtKB-SubCell"/>
</dbReference>
<evidence type="ECO:0000256" key="3">
    <source>
        <dbReference type="ARBA" id="ARBA00022475"/>
    </source>
</evidence>
<keyword evidence="5 7" id="KW-1133">Transmembrane helix</keyword>